<gene>
    <name evidence="1" type="ORF">EDD18DRAFT_1355679</name>
</gene>
<protein>
    <submittedName>
        <fullName evidence="1">Uncharacterized protein</fullName>
    </submittedName>
</protein>
<evidence type="ECO:0000313" key="1">
    <source>
        <dbReference type="EMBL" id="KAK0494289.1"/>
    </source>
</evidence>
<dbReference type="Proteomes" id="UP001175228">
    <property type="component" value="Unassembled WGS sequence"/>
</dbReference>
<name>A0AA39Q1X2_9AGAR</name>
<accession>A0AA39Q1X2</accession>
<organism evidence="1 2">
    <name type="scientific">Armillaria luteobubalina</name>
    <dbReference type="NCBI Taxonomy" id="153913"/>
    <lineage>
        <taxon>Eukaryota</taxon>
        <taxon>Fungi</taxon>
        <taxon>Dikarya</taxon>
        <taxon>Basidiomycota</taxon>
        <taxon>Agaricomycotina</taxon>
        <taxon>Agaricomycetes</taxon>
        <taxon>Agaricomycetidae</taxon>
        <taxon>Agaricales</taxon>
        <taxon>Marasmiineae</taxon>
        <taxon>Physalacriaceae</taxon>
        <taxon>Armillaria</taxon>
    </lineage>
</organism>
<sequence>MSDLFTGSSSSNWEDPEFKELFWTCRSYALVFLAFLMDGGSENCLVEPPAEWATKLLFLNILQVIHDERVADAPRLSTIQNFSDLPQHFDSIVSIVAFLLGQAFSRGILSAYEAFEEKGSLRYITEKSSLHPELIEGLRGYIIGLSETKARKLSDIQLDQFLGWHIQDIHHAHVIRCICASIARSDTSPRPILSSLASISPYHNEWFKILEILNSPDHKYSVESYTLHPADIGTQDDVKLWKKDMRQIVCILAECLEEEKGRNKGTNQPSTSFSHFTEDLVTHNEYVGQPDPSVDIELGVFRLRNADAE</sequence>
<comment type="caution">
    <text evidence="1">The sequence shown here is derived from an EMBL/GenBank/DDBJ whole genome shotgun (WGS) entry which is preliminary data.</text>
</comment>
<keyword evidence="2" id="KW-1185">Reference proteome</keyword>
<dbReference type="EMBL" id="JAUEPU010000021">
    <property type="protein sequence ID" value="KAK0494289.1"/>
    <property type="molecule type" value="Genomic_DNA"/>
</dbReference>
<dbReference type="AlphaFoldDB" id="A0AA39Q1X2"/>
<reference evidence="1" key="1">
    <citation type="submission" date="2023-06" db="EMBL/GenBank/DDBJ databases">
        <authorList>
            <consortium name="Lawrence Berkeley National Laboratory"/>
            <person name="Ahrendt S."/>
            <person name="Sahu N."/>
            <person name="Indic B."/>
            <person name="Wong-Bajracharya J."/>
            <person name="Merenyi Z."/>
            <person name="Ke H.-M."/>
            <person name="Monk M."/>
            <person name="Kocsube S."/>
            <person name="Drula E."/>
            <person name="Lipzen A."/>
            <person name="Balint B."/>
            <person name="Henrissat B."/>
            <person name="Andreopoulos B."/>
            <person name="Martin F.M."/>
            <person name="Harder C.B."/>
            <person name="Rigling D."/>
            <person name="Ford K.L."/>
            <person name="Foster G.D."/>
            <person name="Pangilinan J."/>
            <person name="Papanicolaou A."/>
            <person name="Barry K."/>
            <person name="LaButti K."/>
            <person name="Viragh M."/>
            <person name="Koriabine M."/>
            <person name="Yan M."/>
            <person name="Riley R."/>
            <person name="Champramary S."/>
            <person name="Plett K.L."/>
            <person name="Tsai I.J."/>
            <person name="Slot J."/>
            <person name="Sipos G."/>
            <person name="Plett J."/>
            <person name="Nagy L.G."/>
            <person name="Grigoriev I.V."/>
        </authorList>
    </citation>
    <scope>NUCLEOTIDE SEQUENCE</scope>
    <source>
        <strain evidence="1">HWK02</strain>
    </source>
</reference>
<proteinExistence type="predicted"/>
<evidence type="ECO:0000313" key="2">
    <source>
        <dbReference type="Proteomes" id="UP001175228"/>
    </source>
</evidence>